<dbReference type="InterPro" id="IPR006675">
    <property type="entry name" value="HDIG_dom"/>
</dbReference>
<dbReference type="CDD" id="cd00077">
    <property type="entry name" value="HDc"/>
    <property type="match status" value="1"/>
</dbReference>
<dbReference type="Pfam" id="PF01966">
    <property type="entry name" value="HD"/>
    <property type="match status" value="1"/>
</dbReference>
<proteinExistence type="predicted"/>
<dbReference type="InterPro" id="IPR006674">
    <property type="entry name" value="HD_domain"/>
</dbReference>
<dbReference type="NCBIfam" id="TIGR00277">
    <property type="entry name" value="HDIG"/>
    <property type="match status" value="1"/>
</dbReference>
<evidence type="ECO:0000313" key="2">
    <source>
        <dbReference type="EMBL" id="UZF87221.1"/>
    </source>
</evidence>
<accession>A0A9E8CSJ0</accession>
<dbReference type="Gene3D" id="1.10.3210.10">
    <property type="entry name" value="Hypothetical protein af1432"/>
    <property type="match status" value="1"/>
</dbReference>
<protein>
    <submittedName>
        <fullName evidence="2">HD domain-containing protein</fullName>
    </submittedName>
</protein>
<gene>
    <name evidence="2" type="ORF">NWE54_26340</name>
</gene>
<dbReference type="AlphaFoldDB" id="A0A9E8CSJ0"/>
<organism evidence="2">
    <name type="scientific">Bosea sp. NBC_00436</name>
    <dbReference type="NCBI Taxonomy" id="2969620"/>
    <lineage>
        <taxon>Bacteria</taxon>
        <taxon>Pseudomonadati</taxon>
        <taxon>Pseudomonadota</taxon>
        <taxon>Alphaproteobacteria</taxon>
        <taxon>Hyphomicrobiales</taxon>
        <taxon>Boseaceae</taxon>
        <taxon>Bosea</taxon>
    </lineage>
</organism>
<dbReference type="EMBL" id="CP102774">
    <property type="protein sequence ID" value="UZF87221.1"/>
    <property type="molecule type" value="Genomic_DNA"/>
</dbReference>
<sequence length="218" mass="23805">MPTLPESELSNVPPQVRASILDDLPEILGIGDEALREAVIRAWALSLRDSSFARISDMPGEGAPNHFVLHQGSQELHLRGVAKLAMAIVDEFTSTFPQVQLDRDLVLAGALCHDIGKCWECDPVNLARWQERPDRAGYPSLRHSVYGAHICLAAGLPETIAHIALGHSMEGQHIKVSTECMIVRWADNSWWYSAAALGLCRADSLSAAGPMMTPRPLP</sequence>
<reference evidence="2" key="1">
    <citation type="submission" date="2022-08" db="EMBL/GenBank/DDBJ databases">
        <title>Complete Genome Sequences of 2 Bosea sp. soil isolates.</title>
        <authorList>
            <person name="Alvarez Arevalo M."/>
            <person name="Sterndorff E.B."/>
            <person name="Faurdal D."/>
            <person name="Joergensen T.S."/>
            <person name="Weber T."/>
        </authorList>
    </citation>
    <scope>NUCLEOTIDE SEQUENCE</scope>
    <source>
        <strain evidence="2">NBC_00436</strain>
    </source>
</reference>
<dbReference type="InterPro" id="IPR003607">
    <property type="entry name" value="HD/PDEase_dom"/>
</dbReference>
<feature type="domain" description="HD/PDEase" evidence="1">
    <location>
        <begin position="70"/>
        <end position="217"/>
    </location>
</feature>
<dbReference type="SUPFAM" id="SSF109604">
    <property type="entry name" value="HD-domain/PDEase-like"/>
    <property type="match status" value="1"/>
</dbReference>
<dbReference type="SMART" id="SM00471">
    <property type="entry name" value="HDc"/>
    <property type="match status" value="1"/>
</dbReference>
<evidence type="ECO:0000259" key="1">
    <source>
        <dbReference type="SMART" id="SM00471"/>
    </source>
</evidence>
<name>A0A9E8CSJ0_9HYPH</name>